<protein>
    <submittedName>
        <fullName evidence="2">Uncharacterized protein</fullName>
    </submittedName>
</protein>
<name>A0AAX6ES50_IRIPA</name>
<feature type="region of interest" description="Disordered" evidence="1">
    <location>
        <begin position="28"/>
        <end position="72"/>
    </location>
</feature>
<evidence type="ECO:0000313" key="3">
    <source>
        <dbReference type="Proteomes" id="UP001140949"/>
    </source>
</evidence>
<dbReference type="AlphaFoldDB" id="A0AAX6ES50"/>
<accession>A0AAX6ES50</accession>
<reference evidence="2" key="2">
    <citation type="submission" date="2023-04" db="EMBL/GenBank/DDBJ databases">
        <authorList>
            <person name="Bruccoleri R.E."/>
            <person name="Oakeley E.J."/>
            <person name="Faust A.-M."/>
            <person name="Dessus-Babus S."/>
            <person name="Altorfer M."/>
            <person name="Burckhardt D."/>
            <person name="Oertli M."/>
            <person name="Naumann U."/>
            <person name="Petersen F."/>
            <person name="Wong J."/>
        </authorList>
    </citation>
    <scope>NUCLEOTIDE SEQUENCE</scope>
    <source>
        <strain evidence="2">GSM-AAB239-AS_SAM_17_03QT</strain>
        <tissue evidence="2">Leaf</tissue>
    </source>
</reference>
<evidence type="ECO:0000256" key="1">
    <source>
        <dbReference type="SAM" id="MobiDB-lite"/>
    </source>
</evidence>
<dbReference type="Proteomes" id="UP001140949">
    <property type="component" value="Unassembled WGS sequence"/>
</dbReference>
<gene>
    <name evidence="2" type="ORF">M6B38_106195</name>
</gene>
<organism evidence="2 3">
    <name type="scientific">Iris pallida</name>
    <name type="common">Sweet iris</name>
    <dbReference type="NCBI Taxonomy" id="29817"/>
    <lineage>
        <taxon>Eukaryota</taxon>
        <taxon>Viridiplantae</taxon>
        <taxon>Streptophyta</taxon>
        <taxon>Embryophyta</taxon>
        <taxon>Tracheophyta</taxon>
        <taxon>Spermatophyta</taxon>
        <taxon>Magnoliopsida</taxon>
        <taxon>Liliopsida</taxon>
        <taxon>Asparagales</taxon>
        <taxon>Iridaceae</taxon>
        <taxon>Iridoideae</taxon>
        <taxon>Irideae</taxon>
        <taxon>Iris</taxon>
    </lineage>
</organism>
<sequence length="130" mass="14018">MPRLDKQPSTAASITLNPTNFACSSYPHSRAPIAGVTPRPSASAITGRSVTIGPTRASTRRSPSAQDRPTSSPVALCIRRWMFLHRRSTPASDRRARADPKVLANWTILNVTGLSVSSAKDLRQDSCGFT</sequence>
<evidence type="ECO:0000313" key="2">
    <source>
        <dbReference type="EMBL" id="KAJ6806910.1"/>
    </source>
</evidence>
<keyword evidence="3" id="KW-1185">Reference proteome</keyword>
<feature type="compositionally biased region" description="Polar residues" evidence="1">
    <location>
        <begin position="56"/>
        <end position="72"/>
    </location>
</feature>
<comment type="caution">
    <text evidence="2">The sequence shown here is derived from an EMBL/GenBank/DDBJ whole genome shotgun (WGS) entry which is preliminary data.</text>
</comment>
<dbReference type="EMBL" id="JANAVB010034417">
    <property type="protein sequence ID" value="KAJ6806910.1"/>
    <property type="molecule type" value="Genomic_DNA"/>
</dbReference>
<proteinExistence type="predicted"/>
<reference evidence="2" key="1">
    <citation type="journal article" date="2023" name="GigaByte">
        <title>Genome assembly of the bearded iris, Iris pallida Lam.</title>
        <authorList>
            <person name="Bruccoleri R.E."/>
            <person name="Oakeley E.J."/>
            <person name="Faust A.M.E."/>
            <person name="Altorfer M."/>
            <person name="Dessus-Babus S."/>
            <person name="Burckhardt D."/>
            <person name="Oertli M."/>
            <person name="Naumann U."/>
            <person name="Petersen F."/>
            <person name="Wong J."/>
        </authorList>
    </citation>
    <scope>NUCLEOTIDE SEQUENCE</scope>
    <source>
        <strain evidence="2">GSM-AAB239-AS_SAM_17_03QT</strain>
    </source>
</reference>